<feature type="non-terminal residue" evidence="1">
    <location>
        <position position="173"/>
    </location>
</feature>
<protein>
    <submittedName>
        <fullName evidence="1">Uncharacterized protein</fullName>
    </submittedName>
</protein>
<evidence type="ECO:0000313" key="1">
    <source>
        <dbReference type="EMBL" id="JAT27548.1"/>
    </source>
</evidence>
<sequence length="173" mass="19747">GGRRGRKRGLLGWSVQEGGITEVNDSWISIVQAYCNWRTGNCVRRDYDLSSVAHGFLEDLSLDLHGNALSIREHTLQIINILDIPKMIQTINNINHYDISNSKLATHSCTVLRVYTIKQGQYDEIFQAKCEGEQMYYFALSNNFFAFEDSKSVKICNLDSDSLEQFSFILPEL</sequence>
<feature type="non-terminal residue" evidence="1">
    <location>
        <position position="1"/>
    </location>
</feature>
<dbReference type="EMBL" id="GEBQ01012429">
    <property type="protein sequence ID" value="JAT27548.1"/>
    <property type="molecule type" value="Transcribed_RNA"/>
</dbReference>
<name>A0A1B6LV32_9HEMI</name>
<organism evidence="1">
    <name type="scientific">Graphocephala atropunctata</name>
    <dbReference type="NCBI Taxonomy" id="36148"/>
    <lineage>
        <taxon>Eukaryota</taxon>
        <taxon>Metazoa</taxon>
        <taxon>Ecdysozoa</taxon>
        <taxon>Arthropoda</taxon>
        <taxon>Hexapoda</taxon>
        <taxon>Insecta</taxon>
        <taxon>Pterygota</taxon>
        <taxon>Neoptera</taxon>
        <taxon>Paraneoptera</taxon>
        <taxon>Hemiptera</taxon>
        <taxon>Auchenorrhyncha</taxon>
        <taxon>Membracoidea</taxon>
        <taxon>Cicadellidae</taxon>
        <taxon>Cicadellinae</taxon>
        <taxon>Cicadellini</taxon>
        <taxon>Graphocephala</taxon>
    </lineage>
</organism>
<dbReference type="AlphaFoldDB" id="A0A1B6LV32"/>
<gene>
    <name evidence="1" type="ORF">g.3666</name>
</gene>
<reference evidence="1" key="1">
    <citation type="submission" date="2015-11" db="EMBL/GenBank/DDBJ databases">
        <title>De novo transcriptome assembly of four potential Pierce s Disease insect vectors from Arizona vineyards.</title>
        <authorList>
            <person name="Tassone E.E."/>
        </authorList>
    </citation>
    <scope>NUCLEOTIDE SEQUENCE</scope>
</reference>
<accession>A0A1B6LV32</accession>
<proteinExistence type="predicted"/>